<reference evidence="3 4" key="1">
    <citation type="submission" date="2019-06" db="EMBL/GenBank/DDBJ databases">
        <title>A chromosomal-level reference genome of Carpinus fangiana (Coryloideae, Betulaceae).</title>
        <authorList>
            <person name="Yang X."/>
            <person name="Wang Z."/>
            <person name="Zhang L."/>
            <person name="Hao G."/>
            <person name="Liu J."/>
            <person name="Yang Y."/>
        </authorList>
    </citation>
    <scope>NUCLEOTIDE SEQUENCE [LARGE SCALE GENOMIC DNA]</scope>
    <source>
        <strain evidence="3">Cfa_2016G</strain>
        <tissue evidence="3">Leaf</tissue>
    </source>
</reference>
<dbReference type="PANTHER" id="PTHR36009">
    <property type="match status" value="1"/>
</dbReference>
<keyword evidence="2" id="KW-0472">Membrane</keyword>
<feature type="compositionally biased region" description="Basic and acidic residues" evidence="1">
    <location>
        <begin position="84"/>
        <end position="94"/>
    </location>
</feature>
<dbReference type="AlphaFoldDB" id="A0A5N6RAV5"/>
<sequence length="365" mass="41171">MFVNANIISCNFSTSPSLTLNLKDPELKKSLQSHNLKPRIPFLKETSKFSAFLKPQNHRSSTLAFQKKGLAQICHFSLTRQKSEDPVVEKRDPLEGGVGGNGRNGGNGGNGGEGRDWTTSILLLVLWGALLYYVFNLSPNQTPSRDMYFLKKLLNLKGDDGFRMNAVLVSLWYIMGLWPLVYSMLLLPTGRSSKSKVPLWPFLISSKSKVPVWPFLILSFFGGAYALLPYFVLWTPPPPPVEETEIKRWPLNFLETKLTAAISLAAGLGILVYAGLANWDDWKEFYQYFRESKFIHVTCLDFTLLSAFAPFWVYNDMTARKWFDKGSWLLPLSLVPFLGPALYLLLRPSLSTMPVTVGRTTSEPK</sequence>
<feature type="transmembrane region" description="Helical" evidence="2">
    <location>
        <begin position="117"/>
        <end position="135"/>
    </location>
</feature>
<feature type="compositionally biased region" description="Gly residues" evidence="1">
    <location>
        <begin position="96"/>
        <end position="112"/>
    </location>
</feature>
<name>A0A5N6RAV5_9ROSI</name>
<evidence type="ECO:0000313" key="4">
    <source>
        <dbReference type="Proteomes" id="UP000327013"/>
    </source>
</evidence>
<feature type="transmembrane region" description="Helical" evidence="2">
    <location>
        <begin position="170"/>
        <end position="189"/>
    </location>
</feature>
<feature type="transmembrane region" description="Helical" evidence="2">
    <location>
        <begin position="294"/>
        <end position="314"/>
    </location>
</feature>
<feature type="transmembrane region" description="Helical" evidence="2">
    <location>
        <begin position="326"/>
        <end position="346"/>
    </location>
</feature>
<organism evidence="3 4">
    <name type="scientific">Carpinus fangiana</name>
    <dbReference type="NCBI Taxonomy" id="176857"/>
    <lineage>
        <taxon>Eukaryota</taxon>
        <taxon>Viridiplantae</taxon>
        <taxon>Streptophyta</taxon>
        <taxon>Embryophyta</taxon>
        <taxon>Tracheophyta</taxon>
        <taxon>Spermatophyta</taxon>
        <taxon>Magnoliopsida</taxon>
        <taxon>eudicotyledons</taxon>
        <taxon>Gunneridae</taxon>
        <taxon>Pentapetalae</taxon>
        <taxon>rosids</taxon>
        <taxon>fabids</taxon>
        <taxon>Fagales</taxon>
        <taxon>Betulaceae</taxon>
        <taxon>Carpinus</taxon>
    </lineage>
</organism>
<protein>
    <recommendedName>
        <fullName evidence="5">Cardiolipin synthase N-terminal domain-containing protein</fullName>
    </recommendedName>
</protein>
<proteinExistence type="predicted"/>
<feature type="region of interest" description="Disordered" evidence="1">
    <location>
        <begin position="84"/>
        <end position="112"/>
    </location>
</feature>
<evidence type="ECO:0000256" key="1">
    <source>
        <dbReference type="SAM" id="MobiDB-lite"/>
    </source>
</evidence>
<feature type="transmembrane region" description="Helical" evidence="2">
    <location>
        <begin position="210"/>
        <end position="233"/>
    </location>
</feature>
<keyword evidence="4" id="KW-1185">Reference proteome</keyword>
<dbReference type="Proteomes" id="UP000327013">
    <property type="component" value="Chromosome 6"/>
</dbReference>
<evidence type="ECO:0008006" key="5">
    <source>
        <dbReference type="Google" id="ProtNLM"/>
    </source>
</evidence>
<dbReference type="PANTHER" id="PTHR36009:SF3">
    <property type="entry name" value="TRANSMEMBRANE PROTEIN"/>
    <property type="match status" value="1"/>
</dbReference>
<keyword evidence="2" id="KW-0812">Transmembrane</keyword>
<accession>A0A5N6RAV5</accession>
<keyword evidence="2" id="KW-1133">Transmembrane helix</keyword>
<evidence type="ECO:0000256" key="2">
    <source>
        <dbReference type="SAM" id="Phobius"/>
    </source>
</evidence>
<dbReference type="EMBL" id="CM017326">
    <property type="protein sequence ID" value="KAE8075496.1"/>
    <property type="molecule type" value="Genomic_DNA"/>
</dbReference>
<evidence type="ECO:0000313" key="3">
    <source>
        <dbReference type="EMBL" id="KAE8075496.1"/>
    </source>
</evidence>
<gene>
    <name evidence="3" type="ORF">FH972_014210</name>
</gene>
<feature type="transmembrane region" description="Helical" evidence="2">
    <location>
        <begin position="253"/>
        <end position="274"/>
    </location>
</feature>
<dbReference type="OrthoDB" id="47210at2759"/>